<dbReference type="Gene3D" id="3.40.50.150">
    <property type="entry name" value="Vaccinia Virus protein VP39"/>
    <property type="match status" value="1"/>
</dbReference>
<organism evidence="2 3">
    <name type="scientific">Mesorhizobium escarrei</name>
    <dbReference type="NCBI Taxonomy" id="666018"/>
    <lineage>
        <taxon>Bacteria</taxon>
        <taxon>Pseudomonadati</taxon>
        <taxon>Pseudomonadota</taxon>
        <taxon>Alphaproteobacteria</taxon>
        <taxon>Hyphomicrobiales</taxon>
        <taxon>Phyllobacteriaceae</taxon>
        <taxon>Mesorhizobium</taxon>
    </lineage>
</organism>
<dbReference type="PANTHER" id="PTHR45085">
    <property type="entry name" value="F21J9.14"/>
    <property type="match status" value="1"/>
</dbReference>
<comment type="caution">
    <text evidence="2">The sequence shown here is derived from an EMBL/GenBank/DDBJ whole genome shotgun (WGS) entry which is preliminary data.</text>
</comment>
<dbReference type="RefSeq" id="WP_254020840.1">
    <property type="nucleotide sequence ID" value="NZ_CAKXZT010000149.1"/>
</dbReference>
<accession>A0ABN8KAR4</accession>
<evidence type="ECO:0000313" key="3">
    <source>
        <dbReference type="Proteomes" id="UP001153050"/>
    </source>
</evidence>
<dbReference type="InterPro" id="IPR013216">
    <property type="entry name" value="Methyltransf_11"/>
</dbReference>
<dbReference type="EMBL" id="CAKXZT010000149">
    <property type="protein sequence ID" value="CAH2406504.1"/>
    <property type="molecule type" value="Genomic_DNA"/>
</dbReference>
<dbReference type="PANTHER" id="PTHR45085:SF2">
    <property type="entry name" value="F21J9.14"/>
    <property type="match status" value="1"/>
</dbReference>
<dbReference type="SUPFAM" id="SSF53335">
    <property type="entry name" value="S-adenosyl-L-methionine-dependent methyltransferases"/>
    <property type="match status" value="1"/>
</dbReference>
<gene>
    <name evidence="2" type="ORF">MES5069_520157</name>
</gene>
<reference evidence="2 3" key="1">
    <citation type="submission" date="2022-03" db="EMBL/GenBank/DDBJ databases">
        <authorList>
            <person name="Brunel B."/>
        </authorList>
    </citation>
    <scope>NUCLEOTIDE SEQUENCE [LARGE SCALE GENOMIC DNA]</scope>
    <source>
        <strain evidence="2">STM5069sample</strain>
    </source>
</reference>
<sequence length="250" mass="28124">MHLARFLADQTKATLKNPARIGMVFSPTGARRLRAMVVNSFQLRNISSDWQQDGNLKSRRYNSYDQYVKHQRAKVETLDLGSYDERYYAALADRLRGIEPGIIPKTGSVLCLGARLGTEVRAFIGQGYFALGIDLNPGVDNKYVVTGDFHHLQFADSSVDLAFTNALDHVFDIDKVLAEVSRVLKPGGTFIVEAVRGTDEGKEPESFASFWWKSVDDLVEFFNKKGFEATSRSRFAFPWGGHFLCLRLSK</sequence>
<proteinExistence type="predicted"/>
<evidence type="ECO:0000259" key="1">
    <source>
        <dbReference type="Pfam" id="PF08241"/>
    </source>
</evidence>
<keyword evidence="3" id="KW-1185">Reference proteome</keyword>
<dbReference type="InterPro" id="IPR029063">
    <property type="entry name" value="SAM-dependent_MTases_sf"/>
</dbReference>
<dbReference type="Pfam" id="PF08241">
    <property type="entry name" value="Methyltransf_11"/>
    <property type="match status" value="1"/>
</dbReference>
<evidence type="ECO:0000313" key="2">
    <source>
        <dbReference type="EMBL" id="CAH2406504.1"/>
    </source>
</evidence>
<dbReference type="CDD" id="cd02440">
    <property type="entry name" value="AdoMet_MTases"/>
    <property type="match status" value="1"/>
</dbReference>
<protein>
    <submittedName>
        <fullName evidence="2">Methyltransf_11 domain-containing protein</fullName>
    </submittedName>
</protein>
<name>A0ABN8KAR4_9HYPH</name>
<dbReference type="Proteomes" id="UP001153050">
    <property type="component" value="Unassembled WGS sequence"/>
</dbReference>
<feature type="domain" description="Methyltransferase type 11" evidence="1">
    <location>
        <begin position="111"/>
        <end position="192"/>
    </location>
</feature>